<proteinExistence type="predicted"/>
<reference evidence="1" key="1">
    <citation type="submission" date="2018-02" db="EMBL/GenBank/DDBJ databases">
        <title>Rhizophora mucronata_Transcriptome.</title>
        <authorList>
            <person name="Meera S.P."/>
            <person name="Sreeshan A."/>
            <person name="Augustine A."/>
        </authorList>
    </citation>
    <scope>NUCLEOTIDE SEQUENCE</scope>
    <source>
        <tissue evidence="1">Leaf</tissue>
    </source>
</reference>
<dbReference type="EMBL" id="GGEC01057452">
    <property type="protein sequence ID" value="MBX37936.1"/>
    <property type="molecule type" value="Transcribed_RNA"/>
</dbReference>
<protein>
    <submittedName>
        <fullName evidence="1">Uncharacterized protein</fullName>
    </submittedName>
</protein>
<name>A0A2P2N6B5_RHIMU</name>
<dbReference type="AlphaFoldDB" id="A0A2P2N6B5"/>
<accession>A0A2P2N6B5</accession>
<sequence>MLMMFCFFIQSSTLFSVLIFPYLLTFCFSS</sequence>
<evidence type="ECO:0000313" key="1">
    <source>
        <dbReference type="EMBL" id="MBX37936.1"/>
    </source>
</evidence>
<organism evidence="1">
    <name type="scientific">Rhizophora mucronata</name>
    <name type="common">Asiatic mangrove</name>
    <dbReference type="NCBI Taxonomy" id="61149"/>
    <lineage>
        <taxon>Eukaryota</taxon>
        <taxon>Viridiplantae</taxon>
        <taxon>Streptophyta</taxon>
        <taxon>Embryophyta</taxon>
        <taxon>Tracheophyta</taxon>
        <taxon>Spermatophyta</taxon>
        <taxon>Magnoliopsida</taxon>
        <taxon>eudicotyledons</taxon>
        <taxon>Gunneridae</taxon>
        <taxon>Pentapetalae</taxon>
        <taxon>rosids</taxon>
        <taxon>fabids</taxon>
        <taxon>Malpighiales</taxon>
        <taxon>Rhizophoraceae</taxon>
        <taxon>Rhizophora</taxon>
    </lineage>
</organism>